<evidence type="ECO:0000259" key="1">
    <source>
        <dbReference type="Pfam" id="PF01370"/>
    </source>
</evidence>
<comment type="caution">
    <text evidence="2">The sequence shown here is derived from an EMBL/GenBank/DDBJ whole genome shotgun (WGS) entry which is preliminary data.</text>
</comment>
<dbReference type="SUPFAM" id="SSF51735">
    <property type="entry name" value="NAD(P)-binding Rossmann-fold domains"/>
    <property type="match status" value="1"/>
</dbReference>
<dbReference type="RefSeq" id="WP_344490417.1">
    <property type="nucleotide sequence ID" value="NZ_BAAAQF010000021.1"/>
</dbReference>
<proteinExistence type="predicted"/>
<evidence type="ECO:0000313" key="3">
    <source>
        <dbReference type="Proteomes" id="UP001499851"/>
    </source>
</evidence>
<reference evidence="3" key="1">
    <citation type="journal article" date="2019" name="Int. J. Syst. Evol. Microbiol.">
        <title>The Global Catalogue of Microorganisms (GCM) 10K type strain sequencing project: providing services to taxonomists for standard genome sequencing and annotation.</title>
        <authorList>
            <consortium name="The Broad Institute Genomics Platform"/>
            <consortium name="The Broad Institute Genome Sequencing Center for Infectious Disease"/>
            <person name="Wu L."/>
            <person name="Ma J."/>
        </authorList>
    </citation>
    <scope>NUCLEOTIDE SEQUENCE [LARGE SCALE GENOMIC DNA]</scope>
    <source>
        <strain evidence="3">JCM 16001</strain>
    </source>
</reference>
<dbReference type="InterPro" id="IPR001509">
    <property type="entry name" value="Epimerase_deHydtase"/>
</dbReference>
<organism evidence="2 3">
    <name type="scientific">Glycomyces endophyticus</name>
    <dbReference type="NCBI Taxonomy" id="480996"/>
    <lineage>
        <taxon>Bacteria</taxon>
        <taxon>Bacillati</taxon>
        <taxon>Actinomycetota</taxon>
        <taxon>Actinomycetes</taxon>
        <taxon>Glycomycetales</taxon>
        <taxon>Glycomycetaceae</taxon>
        <taxon>Glycomyces</taxon>
    </lineage>
</organism>
<keyword evidence="3" id="KW-1185">Reference proteome</keyword>
<name>A0ABP4TJH6_9ACTN</name>
<gene>
    <name evidence="2" type="ORF">GCM10009830_41040</name>
</gene>
<evidence type="ECO:0000313" key="2">
    <source>
        <dbReference type="EMBL" id="GAA1689234.1"/>
    </source>
</evidence>
<feature type="domain" description="NAD-dependent epimerase/dehydratase" evidence="1">
    <location>
        <begin position="8"/>
        <end position="207"/>
    </location>
</feature>
<accession>A0ABP4TJH6</accession>
<sequence>MTDHVILGKGQIGSTVASLLAERGERVRVLSRSGGPSLPGIEHVKVDARDAAALTAASAGADVIYNCANPAGYHQWADEWPPMFAAILAAAKAHGAGLVNTGNLYVYGPVTEPMTERTALASPGHKGRIRIEMWHQAMDLHRSGDLRFTEARGSDYFGPGALADAMLGERVVRPVVEGRRGVTVLGDPDAPHSLTYIPDVARALIRLGGDDRAWGRPWHVPTAPAATQREFVQALARIAGRGPVRVSRMPWWFLIHVVGQFAPAMKGMAETRHQWDGPYVMESADFTDTFGDKATDTETALAETLEWWRARLA</sequence>
<protein>
    <submittedName>
        <fullName evidence="2">NAD-dependent epimerase/dehydratase family protein</fullName>
    </submittedName>
</protein>
<dbReference type="Proteomes" id="UP001499851">
    <property type="component" value="Unassembled WGS sequence"/>
</dbReference>
<dbReference type="Pfam" id="PF01370">
    <property type="entry name" value="Epimerase"/>
    <property type="match status" value="1"/>
</dbReference>
<dbReference type="Gene3D" id="3.40.50.720">
    <property type="entry name" value="NAD(P)-binding Rossmann-like Domain"/>
    <property type="match status" value="1"/>
</dbReference>
<dbReference type="InterPro" id="IPR036291">
    <property type="entry name" value="NAD(P)-bd_dom_sf"/>
</dbReference>
<dbReference type="EMBL" id="BAAAQF010000021">
    <property type="protein sequence ID" value="GAA1689234.1"/>
    <property type="molecule type" value="Genomic_DNA"/>
</dbReference>